<keyword evidence="1" id="KW-0472">Membrane</keyword>
<feature type="transmembrane region" description="Helical" evidence="1">
    <location>
        <begin position="91"/>
        <end position="113"/>
    </location>
</feature>
<evidence type="ECO:0000256" key="1">
    <source>
        <dbReference type="SAM" id="Phobius"/>
    </source>
</evidence>
<protein>
    <recommendedName>
        <fullName evidence="2">Putative zinc-finger domain-containing protein</fullName>
    </recommendedName>
</protein>
<reference evidence="3 4" key="1">
    <citation type="journal article" date="2016" name="Nat. Biotechnol.">
        <title>Measurement of bacterial replication rates in microbial communities.</title>
        <authorList>
            <person name="Brown C.T."/>
            <person name="Olm M.R."/>
            <person name="Thomas B.C."/>
            <person name="Banfield J.F."/>
        </authorList>
    </citation>
    <scope>NUCLEOTIDE SEQUENCE [LARGE SCALE GENOMIC DNA]</scope>
    <source>
        <strain evidence="3">CAG:67_53_122</strain>
    </source>
</reference>
<name>A0A1Q6F8A3_9BACT</name>
<evidence type="ECO:0000313" key="3">
    <source>
        <dbReference type="EMBL" id="OKY94912.1"/>
    </source>
</evidence>
<accession>A0A1Q6F8A3</accession>
<organism evidence="3 4">
    <name type="scientific">Alistipes putredinis</name>
    <dbReference type="NCBI Taxonomy" id="28117"/>
    <lineage>
        <taxon>Bacteria</taxon>
        <taxon>Pseudomonadati</taxon>
        <taxon>Bacteroidota</taxon>
        <taxon>Bacteroidia</taxon>
        <taxon>Bacteroidales</taxon>
        <taxon>Rikenellaceae</taxon>
        <taxon>Alistipes</taxon>
    </lineage>
</organism>
<dbReference type="AlphaFoldDB" id="A0A1Q6F8A3"/>
<dbReference type="RefSeq" id="WP_278339182.1">
    <property type="nucleotide sequence ID" value="NZ_BAAFLA010000028.1"/>
</dbReference>
<dbReference type="Gene3D" id="2.50.20.10">
    <property type="entry name" value="Lipoprotein localisation LolA/LolB/LppX"/>
    <property type="match status" value="1"/>
</dbReference>
<evidence type="ECO:0000313" key="4">
    <source>
        <dbReference type="Proteomes" id="UP000187417"/>
    </source>
</evidence>
<proteinExistence type="predicted"/>
<dbReference type="Pfam" id="PF13490">
    <property type="entry name" value="zf-HC2"/>
    <property type="match status" value="1"/>
</dbReference>
<dbReference type="EMBL" id="MNQH01000024">
    <property type="protein sequence ID" value="OKY94912.1"/>
    <property type="molecule type" value="Genomic_DNA"/>
</dbReference>
<dbReference type="Proteomes" id="UP000187417">
    <property type="component" value="Unassembled WGS sequence"/>
</dbReference>
<keyword evidence="1" id="KW-0812">Transmembrane</keyword>
<gene>
    <name evidence="3" type="ORF">BHV66_04435</name>
</gene>
<comment type="caution">
    <text evidence="3">The sequence shown here is derived from an EMBL/GenBank/DDBJ whole genome shotgun (WGS) entry which is preliminary data.</text>
</comment>
<dbReference type="InterPro" id="IPR027383">
    <property type="entry name" value="Znf_put"/>
</dbReference>
<feature type="domain" description="Putative zinc-finger" evidence="2">
    <location>
        <begin position="3"/>
        <end position="37"/>
    </location>
</feature>
<evidence type="ECO:0000259" key="2">
    <source>
        <dbReference type="Pfam" id="PF13490"/>
    </source>
</evidence>
<keyword evidence="1" id="KW-1133">Transmembrane helix</keyword>
<sequence length="439" mass="49234">MKCTDFENRIELLFDDNIPSEVRREMLEHLETCPACAEFYRQTKAAFNTVAPRVEVQAPAGLKARILKTAAQAENTPATARTTAPARPRRLWLRPLSATLSAAALIALVLLVFDPVGRYRAHAAGRIFRDAAAQLDKSRSFRLEMNVRTLPQENFSYIDAEVPFVSHRMWVEPGSGRWRLEKAGRIALSDGERILMWSPEINSGFIMRPGSGAIEDFATLLDPYTLLLREELNFAERRNASYSKQVGPETITLTVEAPAEGDFSNDYLSGTSIDESDTRREYRFDRTTGRLIGLKIEQTDGKTPVTIAELQRIVYDIPLSDTLFRAYDGIEWIDLTKPVGGVHFAAIAPEEAARKLFAAMQTWDTEILAEGLVYYPLDLMKERYAGCRLLETQPAFRSGQYAGVFVPCRVKMSDGRIEKIMLALRNDNPTGSWVADGGL</sequence>